<reference evidence="3" key="1">
    <citation type="submission" date="2016-11" db="EMBL/GenBank/DDBJ databases">
        <authorList>
            <person name="Varghese N."/>
            <person name="Submissions S."/>
        </authorList>
    </citation>
    <scope>NUCLEOTIDE SEQUENCE [LARGE SCALE GENOMIC DNA]</scope>
    <source>
        <strain evidence="3">DSM 27370</strain>
    </source>
</reference>
<dbReference type="Proteomes" id="UP000184480">
    <property type="component" value="Unassembled WGS sequence"/>
</dbReference>
<keyword evidence="1" id="KW-0472">Membrane</keyword>
<evidence type="ECO:0000313" key="2">
    <source>
        <dbReference type="EMBL" id="SHF15457.1"/>
    </source>
</evidence>
<proteinExistence type="predicted"/>
<dbReference type="RefSeq" id="WP_157257543.1">
    <property type="nucleotide sequence ID" value="NZ_BBXL01000013.1"/>
</dbReference>
<sequence length="57" mass="6645">MEYFFLSIPFFLIIAFVFKLLNKDRTALVFYVIGISAFVVPIIIGIIFLVFYLLGMF</sequence>
<evidence type="ECO:0000256" key="1">
    <source>
        <dbReference type="SAM" id="Phobius"/>
    </source>
</evidence>
<keyword evidence="3" id="KW-1185">Reference proteome</keyword>
<organism evidence="2 3">
    <name type="scientific">Dysgonomonas macrotermitis</name>
    <dbReference type="NCBI Taxonomy" id="1346286"/>
    <lineage>
        <taxon>Bacteria</taxon>
        <taxon>Pseudomonadati</taxon>
        <taxon>Bacteroidota</taxon>
        <taxon>Bacteroidia</taxon>
        <taxon>Bacteroidales</taxon>
        <taxon>Dysgonomonadaceae</taxon>
        <taxon>Dysgonomonas</taxon>
    </lineage>
</organism>
<dbReference type="EMBL" id="FQUC01000004">
    <property type="protein sequence ID" value="SHF15457.1"/>
    <property type="molecule type" value="Genomic_DNA"/>
</dbReference>
<keyword evidence="1" id="KW-0812">Transmembrane</keyword>
<accession>A0A1M4ZCC6</accession>
<gene>
    <name evidence="2" type="ORF">SAMN05444362_10442</name>
</gene>
<dbReference type="AlphaFoldDB" id="A0A1M4ZCC6"/>
<feature type="transmembrane region" description="Helical" evidence="1">
    <location>
        <begin position="6"/>
        <end position="21"/>
    </location>
</feature>
<protein>
    <submittedName>
        <fullName evidence="2">Uncharacterized protein</fullName>
    </submittedName>
</protein>
<evidence type="ECO:0000313" key="3">
    <source>
        <dbReference type="Proteomes" id="UP000184480"/>
    </source>
</evidence>
<name>A0A1M4ZCC6_9BACT</name>
<keyword evidence="1" id="KW-1133">Transmembrane helix</keyword>
<feature type="transmembrane region" description="Helical" evidence="1">
    <location>
        <begin position="28"/>
        <end position="54"/>
    </location>
</feature>